<evidence type="ECO:0000313" key="8">
    <source>
        <dbReference type="Proteomes" id="UP000738349"/>
    </source>
</evidence>
<evidence type="ECO:0000256" key="5">
    <source>
        <dbReference type="SAM" id="SignalP"/>
    </source>
</evidence>
<dbReference type="InterPro" id="IPR016167">
    <property type="entry name" value="FAD-bd_PCMH_sub1"/>
</dbReference>
<evidence type="ECO:0000259" key="6">
    <source>
        <dbReference type="PROSITE" id="PS51387"/>
    </source>
</evidence>
<comment type="caution">
    <text evidence="7">The sequence shown here is derived from an EMBL/GenBank/DDBJ whole genome shotgun (WGS) entry which is preliminary data.</text>
</comment>
<dbReference type="GO" id="GO:0016491">
    <property type="term" value="F:oxidoreductase activity"/>
    <property type="evidence" value="ECO:0007669"/>
    <property type="project" value="UniProtKB-KW"/>
</dbReference>
<keyword evidence="8" id="KW-1185">Reference proteome</keyword>
<reference evidence="7" key="1">
    <citation type="journal article" date="2021" name="Nat. Commun.">
        <title>Genetic determinants of endophytism in the Arabidopsis root mycobiome.</title>
        <authorList>
            <person name="Mesny F."/>
            <person name="Miyauchi S."/>
            <person name="Thiergart T."/>
            <person name="Pickel B."/>
            <person name="Atanasova L."/>
            <person name="Karlsson M."/>
            <person name="Huettel B."/>
            <person name="Barry K.W."/>
            <person name="Haridas S."/>
            <person name="Chen C."/>
            <person name="Bauer D."/>
            <person name="Andreopoulos W."/>
            <person name="Pangilinan J."/>
            <person name="LaButti K."/>
            <person name="Riley R."/>
            <person name="Lipzen A."/>
            <person name="Clum A."/>
            <person name="Drula E."/>
            <person name="Henrissat B."/>
            <person name="Kohler A."/>
            <person name="Grigoriev I.V."/>
            <person name="Martin F.M."/>
            <person name="Hacquard S."/>
        </authorList>
    </citation>
    <scope>NUCLEOTIDE SEQUENCE</scope>
    <source>
        <strain evidence="7">MPI-CAGE-AT-0147</strain>
    </source>
</reference>
<dbReference type="Proteomes" id="UP000738349">
    <property type="component" value="Unassembled WGS sequence"/>
</dbReference>
<dbReference type="InterPro" id="IPR016166">
    <property type="entry name" value="FAD-bd_PCMH"/>
</dbReference>
<dbReference type="EMBL" id="JAGMUV010000006">
    <property type="protein sequence ID" value="KAH7153603.1"/>
    <property type="molecule type" value="Genomic_DNA"/>
</dbReference>
<evidence type="ECO:0000256" key="4">
    <source>
        <dbReference type="ARBA" id="ARBA00023002"/>
    </source>
</evidence>
<keyword evidence="3" id="KW-0274">FAD</keyword>
<dbReference type="InterPro" id="IPR050416">
    <property type="entry name" value="FAD-linked_Oxidoreductase"/>
</dbReference>
<dbReference type="PANTHER" id="PTHR42973">
    <property type="entry name" value="BINDING OXIDOREDUCTASE, PUTATIVE (AFU_ORTHOLOGUE AFUA_1G17690)-RELATED"/>
    <property type="match status" value="1"/>
</dbReference>
<dbReference type="InterPro" id="IPR036318">
    <property type="entry name" value="FAD-bd_PCMH-like_sf"/>
</dbReference>
<comment type="similarity">
    <text evidence="1">Belongs to the oxygen-dependent FAD-linked oxidoreductase family.</text>
</comment>
<keyword evidence="4" id="KW-0560">Oxidoreductase</keyword>
<proteinExistence type="inferred from homology"/>
<feature type="domain" description="FAD-binding PCMH-type" evidence="6">
    <location>
        <begin position="60"/>
        <end position="225"/>
    </location>
</feature>
<sequence length="490" mass="53168">MLRILATLLSSPCLVATLTSARTGLVPCDALVENGLGQRLLLAKDNSYEERLETYWSVSARLKPWCIVQPRTADEVSKVLQTLLDAGSGAGSWHIAVRGGGHNHWVGSNNVANGVTIDLATSPPLVLEFFWNSAYAHLAEHGVSLVGSRAGGVGVSGFLLGGGNSYYTGRRGFGCDNVVNYEVVLSDGRIINANKTSHVGLYRALKGGGSNFGIVTRFDLEAFPAKNLYGGSRTISTNYTDEILNAVVSFANHDESAADDSFTPTFMYNTGIAPNVIIDASILNVEGFRNTTGFNEVSSIPAVSEDLQSRSLASLASESTVDGTSRSIWLTLTFKANLVVLRRVVERWEQFVSEMEEAMSADGFQAQMNFQHLPTFYGRSRRGGNVLGLDSSLTDNSVLWVNIVNVQTAEQEAIARLRTNTLRAELEDFAVSQDSNVQFRYLNYAEPSQDPLGGYGADNTQYIRDVAKNYDPDGLFQTRVPGGFKISRVG</sequence>
<gene>
    <name evidence="7" type="ORF">EDB81DRAFT_758546</name>
</gene>
<evidence type="ECO:0000313" key="7">
    <source>
        <dbReference type="EMBL" id="KAH7153603.1"/>
    </source>
</evidence>
<dbReference type="SUPFAM" id="SSF56176">
    <property type="entry name" value="FAD-binding/transporter-associated domain-like"/>
    <property type="match status" value="1"/>
</dbReference>
<dbReference type="Gene3D" id="3.30.43.10">
    <property type="entry name" value="Uridine Diphospho-n-acetylenolpyruvylglucosamine Reductase, domain 2"/>
    <property type="match status" value="1"/>
</dbReference>
<organism evidence="7 8">
    <name type="scientific">Dactylonectria macrodidyma</name>
    <dbReference type="NCBI Taxonomy" id="307937"/>
    <lineage>
        <taxon>Eukaryota</taxon>
        <taxon>Fungi</taxon>
        <taxon>Dikarya</taxon>
        <taxon>Ascomycota</taxon>
        <taxon>Pezizomycotina</taxon>
        <taxon>Sordariomycetes</taxon>
        <taxon>Hypocreomycetidae</taxon>
        <taxon>Hypocreales</taxon>
        <taxon>Nectriaceae</taxon>
        <taxon>Dactylonectria</taxon>
    </lineage>
</organism>
<name>A0A9P9F383_9HYPO</name>
<evidence type="ECO:0000256" key="2">
    <source>
        <dbReference type="ARBA" id="ARBA00022630"/>
    </source>
</evidence>
<feature type="chain" id="PRO_5040348680" description="FAD-binding PCMH-type domain-containing protein" evidence="5">
    <location>
        <begin position="22"/>
        <end position="490"/>
    </location>
</feature>
<evidence type="ECO:0000256" key="1">
    <source>
        <dbReference type="ARBA" id="ARBA00005466"/>
    </source>
</evidence>
<feature type="signal peptide" evidence="5">
    <location>
        <begin position="1"/>
        <end position="21"/>
    </location>
</feature>
<dbReference type="PANTHER" id="PTHR42973:SF53">
    <property type="entry name" value="FAD-BINDING PCMH-TYPE DOMAIN-CONTAINING PROTEIN-RELATED"/>
    <property type="match status" value="1"/>
</dbReference>
<keyword evidence="5" id="KW-0732">Signal</keyword>
<dbReference type="PROSITE" id="PS51387">
    <property type="entry name" value="FAD_PCMH"/>
    <property type="match status" value="1"/>
</dbReference>
<dbReference type="GO" id="GO:0071949">
    <property type="term" value="F:FAD binding"/>
    <property type="evidence" value="ECO:0007669"/>
    <property type="project" value="InterPro"/>
</dbReference>
<dbReference type="Gene3D" id="3.30.465.10">
    <property type="match status" value="1"/>
</dbReference>
<evidence type="ECO:0000256" key="3">
    <source>
        <dbReference type="ARBA" id="ARBA00022827"/>
    </source>
</evidence>
<dbReference type="AlphaFoldDB" id="A0A9P9F383"/>
<keyword evidence="2" id="KW-0285">Flavoprotein</keyword>
<dbReference type="InterPro" id="IPR016169">
    <property type="entry name" value="FAD-bd_PCMH_sub2"/>
</dbReference>
<protein>
    <recommendedName>
        <fullName evidence="6">FAD-binding PCMH-type domain-containing protein</fullName>
    </recommendedName>
</protein>
<dbReference type="OrthoDB" id="2151789at2759"/>
<dbReference type="Gene3D" id="3.40.462.20">
    <property type="match status" value="1"/>
</dbReference>
<accession>A0A9P9F383</accession>